<feature type="transmembrane region" description="Helical" evidence="1">
    <location>
        <begin position="325"/>
        <end position="345"/>
    </location>
</feature>
<protein>
    <recommendedName>
        <fullName evidence="2">Acyltransferase 3 domain-containing protein</fullName>
    </recommendedName>
</protein>
<dbReference type="EMBL" id="LDPZ01000036">
    <property type="protein sequence ID" value="KTQ90500.1"/>
    <property type="molecule type" value="Genomic_DNA"/>
</dbReference>
<reference evidence="3 4" key="1">
    <citation type="journal article" date="2016" name="Front. Microbiol.">
        <title>Genomic Resource of Rice Seed Associated Bacteria.</title>
        <authorList>
            <person name="Midha S."/>
            <person name="Bansal K."/>
            <person name="Sharma S."/>
            <person name="Kumar N."/>
            <person name="Patil P.P."/>
            <person name="Chaudhry V."/>
            <person name="Patil P.B."/>
        </authorList>
    </citation>
    <scope>NUCLEOTIDE SEQUENCE [LARGE SCALE GENOMIC DNA]</scope>
    <source>
        <strain evidence="3 4">NS226</strain>
    </source>
</reference>
<feature type="transmembrane region" description="Helical" evidence="1">
    <location>
        <begin position="227"/>
        <end position="247"/>
    </location>
</feature>
<dbReference type="Pfam" id="PF01757">
    <property type="entry name" value="Acyl_transf_3"/>
    <property type="match status" value="1"/>
</dbReference>
<feature type="transmembrane region" description="Helical" evidence="1">
    <location>
        <begin position="201"/>
        <end position="218"/>
    </location>
</feature>
<evidence type="ECO:0000313" key="3">
    <source>
        <dbReference type="EMBL" id="KTQ90500.1"/>
    </source>
</evidence>
<feature type="domain" description="Acyltransferase 3" evidence="2">
    <location>
        <begin position="12"/>
        <end position="341"/>
    </location>
</feature>
<feature type="transmembrane region" description="Helical" evidence="1">
    <location>
        <begin position="171"/>
        <end position="189"/>
    </location>
</feature>
<evidence type="ECO:0000259" key="2">
    <source>
        <dbReference type="Pfam" id="PF01757"/>
    </source>
</evidence>
<accession>A0A175R5E7</accession>
<dbReference type="InterPro" id="IPR002656">
    <property type="entry name" value="Acyl_transf_3_dom"/>
</dbReference>
<dbReference type="GO" id="GO:0016747">
    <property type="term" value="F:acyltransferase activity, transferring groups other than amino-acyl groups"/>
    <property type="evidence" value="ECO:0007669"/>
    <property type="project" value="InterPro"/>
</dbReference>
<dbReference type="RefSeq" id="WP_058635838.1">
    <property type="nucleotide sequence ID" value="NZ_LDPZ01000036.1"/>
</dbReference>
<keyword evidence="1" id="KW-0812">Transmembrane</keyword>
<dbReference type="Proteomes" id="UP000078272">
    <property type="component" value="Unassembled WGS sequence"/>
</dbReference>
<dbReference type="PATRIC" id="fig|401562.3.peg.2958"/>
<dbReference type="PANTHER" id="PTHR23028:SF134">
    <property type="entry name" value="PUTATIVE (AFU_ORTHOLOGUE AFUA_4G08520)-RELATED"/>
    <property type="match status" value="1"/>
</dbReference>
<dbReference type="PANTHER" id="PTHR23028">
    <property type="entry name" value="ACETYLTRANSFERASE"/>
    <property type="match status" value="1"/>
</dbReference>
<organism evidence="3 4">
    <name type="scientific">Aureimonas ureilytica</name>
    <dbReference type="NCBI Taxonomy" id="401562"/>
    <lineage>
        <taxon>Bacteria</taxon>
        <taxon>Pseudomonadati</taxon>
        <taxon>Pseudomonadota</taxon>
        <taxon>Alphaproteobacteria</taxon>
        <taxon>Hyphomicrobiales</taxon>
        <taxon>Aurantimonadaceae</taxon>
        <taxon>Aureimonas</taxon>
    </lineage>
</organism>
<evidence type="ECO:0000313" key="4">
    <source>
        <dbReference type="Proteomes" id="UP000078272"/>
    </source>
</evidence>
<evidence type="ECO:0000256" key="1">
    <source>
        <dbReference type="SAM" id="Phobius"/>
    </source>
</evidence>
<dbReference type="STRING" id="401562.NS365_04365"/>
<feature type="transmembrane region" description="Helical" evidence="1">
    <location>
        <begin position="145"/>
        <end position="164"/>
    </location>
</feature>
<feature type="transmembrane region" description="Helical" evidence="1">
    <location>
        <begin position="42"/>
        <end position="64"/>
    </location>
</feature>
<comment type="caution">
    <text evidence="3">The sequence shown here is derived from an EMBL/GenBank/DDBJ whole genome shotgun (WGS) entry which is preliminary data.</text>
</comment>
<gene>
    <name evidence="3" type="ORF">NS226_16195</name>
</gene>
<feature type="transmembrane region" description="Helical" evidence="1">
    <location>
        <begin position="297"/>
        <end position="319"/>
    </location>
</feature>
<keyword evidence="1" id="KW-1133">Transmembrane helix</keyword>
<feature type="transmembrane region" description="Helical" evidence="1">
    <location>
        <begin position="253"/>
        <end position="276"/>
    </location>
</feature>
<name>A0A175R5E7_9HYPH</name>
<feature type="transmembrane region" description="Helical" evidence="1">
    <location>
        <begin position="85"/>
        <end position="106"/>
    </location>
</feature>
<dbReference type="InterPro" id="IPR050879">
    <property type="entry name" value="Acyltransferase_3"/>
</dbReference>
<sequence length="367" mass="39988">MTSPVARSAYFESLDLIRGLAALVVLVYHVDFMFGLRGHLLPGGYLAVDLFFLLSGFVLSLTYGERVASGAVGFGRFLMLRLARLYPLFLATTVFGFFVMTARFHANEGWIDAARLGPTGAVNLAMLPSFFEPYGKETLFPFNGATWSIFFEMIASLSFFIAFARLGTGPLLLVTLAAGSGLLAAILFYGSADIGWATSNIWGGFPRVFFSFGLGMLLHRAYRRRPWTCPAIGLGALLVAWLAIVQWKPALGPALWVDLLTIGLFMPLLVAAGIGASLRPFPAWVARWLGDMSYGVYLNQGALIIVAAGLCKALLGRGIETLTPLAGFLFVPAVMLVSLVTFHGLERPAREAWRAGWRRGFRRKADA</sequence>
<proteinExistence type="predicted"/>
<dbReference type="AlphaFoldDB" id="A0A175R5E7"/>
<keyword evidence="1" id="KW-0472">Membrane</keyword>